<feature type="region of interest" description="Disordered" evidence="1">
    <location>
        <begin position="90"/>
        <end position="110"/>
    </location>
</feature>
<evidence type="ECO:0000256" key="1">
    <source>
        <dbReference type="SAM" id="MobiDB-lite"/>
    </source>
</evidence>
<evidence type="ECO:0000313" key="2">
    <source>
        <dbReference type="EMBL" id="GLS65991.1"/>
    </source>
</evidence>
<accession>A0ABQ6DPC1</accession>
<keyword evidence="3" id="KW-1185">Reference proteome</keyword>
<evidence type="ECO:0000313" key="3">
    <source>
        <dbReference type="Proteomes" id="UP001156856"/>
    </source>
</evidence>
<comment type="caution">
    <text evidence="2">The sequence shown here is derived from an EMBL/GenBank/DDBJ whole genome shotgun (WGS) entry which is preliminary data.</text>
</comment>
<gene>
    <name evidence="2" type="ORF">GCM10007888_43730</name>
</gene>
<dbReference type="Proteomes" id="UP001156856">
    <property type="component" value="Unassembled WGS sequence"/>
</dbReference>
<organism evidence="2 3">
    <name type="scientific">Methylobacterium oxalidis</name>
    <dbReference type="NCBI Taxonomy" id="944322"/>
    <lineage>
        <taxon>Bacteria</taxon>
        <taxon>Pseudomonadati</taxon>
        <taxon>Pseudomonadota</taxon>
        <taxon>Alphaproteobacteria</taxon>
        <taxon>Hyphomicrobiales</taxon>
        <taxon>Methylobacteriaceae</taxon>
        <taxon>Methylobacterium</taxon>
    </lineage>
</organism>
<reference evidence="3" key="1">
    <citation type="journal article" date="2019" name="Int. J. Syst. Evol. Microbiol.">
        <title>The Global Catalogue of Microorganisms (GCM) 10K type strain sequencing project: providing services to taxonomists for standard genome sequencing and annotation.</title>
        <authorList>
            <consortium name="The Broad Institute Genomics Platform"/>
            <consortium name="The Broad Institute Genome Sequencing Center for Infectious Disease"/>
            <person name="Wu L."/>
            <person name="Ma J."/>
        </authorList>
    </citation>
    <scope>NUCLEOTIDE SEQUENCE [LARGE SCALE GENOMIC DNA]</scope>
    <source>
        <strain evidence="3">NBRC 107715</strain>
    </source>
</reference>
<name>A0ABQ6DPC1_9HYPH</name>
<proteinExistence type="predicted"/>
<sequence>MEERASPAGPVFQVGRRRLAWLGEDGVSLLVPVEADEGEMLSEAEPRTFSMAGQSGGCPLLRIHLAFVAEASLRRILEQAWRDRAPKWVQRSRSGAAMEAEPQLDEAEEL</sequence>
<dbReference type="EMBL" id="BSPK01000086">
    <property type="protein sequence ID" value="GLS65991.1"/>
    <property type="molecule type" value="Genomic_DNA"/>
</dbReference>
<protein>
    <submittedName>
        <fullName evidence="2">Uncharacterized protein</fullName>
    </submittedName>
</protein>